<dbReference type="Pfam" id="PF12802">
    <property type="entry name" value="MarR_2"/>
    <property type="match status" value="1"/>
</dbReference>
<dbReference type="PRINTS" id="PR00598">
    <property type="entry name" value="HTHMARR"/>
</dbReference>
<dbReference type="PANTHER" id="PTHR33164:SF99">
    <property type="entry name" value="MARR FAMILY REGULATORY PROTEIN"/>
    <property type="match status" value="1"/>
</dbReference>
<dbReference type="PANTHER" id="PTHR33164">
    <property type="entry name" value="TRANSCRIPTIONAL REGULATOR, MARR FAMILY"/>
    <property type="match status" value="1"/>
</dbReference>
<dbReference type="SUPFAM" id="SSF46785">
    <property type="entry name" value="Winged helix' DNA-binding domain"/>
    <property type="match status" value="1"/>
</dbReference>
<dbReference type="Gene3D" id="1.10.10.10">
    <property type="entry name" value="Winged helix-like DNA-binding domain superfamily/Winged helix DNA-binding domain"/>
    <property type="match status" value="1"/>
</dbReference>
<evidence type="ECO:0000259" key="1">
    <source>
        <dbReference type="PROSITE" id="PS50995"/>
    </source>
</evidence>
<feature type="domain" description="HTH marR-type" evidence="1">
    <location>
        <begin position="10"/>
        <end position="154"/>
    </location>
</feature>
<dbReference type="EMBL" id="JBHSBI010000001">
    <property type="protein sequence ID" value="MFC4005975.1"/>
    <property type="molecule type" value="Genomic_DNA"/>
</dbReference>
<name>A0ABV8FW52_9ACTN</name>
<proteinExistence type="predicted"/>
<keyword evidence="3" id="KW-1185">Reference proteome</keyword>
<dbReference type="SMART" id="SM00347">
    <property type="entry name" value="HTH_MARR"/>
    <property type="match status" value="1"/>
</dbReference>
<protein>
    <submittedName>
        <fullName evidence="2">MarR family winged helix-turn-helix transcriptional regulator</fullName>
    </submittedName>
</protein>
<reference evidence="3" key="1">
    <citation type="journal article" date="2019" name="Int. J. Syst. Evol. Microbiol.">
        <title>The Global Catalogue of Microorganisms (GCM) 10K type strain sequencing project: providing services to taxonomists for standard genome sequencing and annotation.</title>
        <authorList>
            <consortium name="The Broad Institute Genomics Platform"/>
            <consortium name="The Broad Institute Genome Sequencing Center for Infectious Disease"/>
            <person name="Wu L."/>
            <person name="Ma J."/>
        </authorList>
    </citation>
    <scope>NUCLEOTIDE SEQUENCE [LARGE SCALE GENOMIC DNA]</scope>
    <source>
        <strain evidence="3">TBRC 1276</strain>
    </source>
</reference>
<comment type="caution">
    <text evidence="2">The sequence shown here is derived from an EMBL/GenBank/DDBJ whole genome shotgun (WGS) entry which is preliminary data.</text>
</comment>
<dbReference type="InterPro" id="IPR000835">
    <property type="entry name" value="HTH_MarR-typ"/>
</dbReference>
<dbReference type="RefSeq" id="WP_379526141.1">
    <property type="nucleotide sequence ID" value="NZ_JBHSBI010000001.1"/>
</dbReference>
<dbReference type="Proteomes" id="UP001595851">
    <property type="component" value="Unassembled WGS sequence"/>
</dbReference>
<evidence type="ECO:0000313" key="2">
    <source>
        <dbReference type="EMBL" id="MFC4005975.1"/>
    </source>
</evidence>
<gene>
    <name evidence="2" type="ORF">ACFOY2_01985</name>
</gene>
<dbReference type="InterPro" id="IPR036390">
    <property type="entry name" value="WH_DNA-bd_sf"/>
</dbReference>
<dbReference type="PROSITE" id="PS50995">
    <property type="entry name" value="HTH_MARR_2"/>
    <property type="match status" value="1"/>
</dbReference>
<dbReference type="InterPro" id="IPR039422">
    <property type="entry name" value="MarR/SlyA-like"/>
</dbReference>
<dbReference type="InterPro" id="IPR036388">
    <property type="entry name" value="WH-like_DNA-bd_sf"/>
</dbReference>
<accession>A0ABV8FW52</accession>
<sequence>MPQVTGRVPRIELPSDLERRWQALRRLEAVVQEALDRALQNEHGLSVSEYTALAALAYSDDGGHLRQQVLADAIPLQQSSVSRLVARLERMGLTERFHCPTDRRGVYTQITDRGREVVTAARATYVNVLEQTLAGISGDRELAALIEQLHREASPHGVT</sequence>
<evidence type="ECO:0000313" key="3">
    <source>
        <dbReference type="Proteomes" id="UP001595851"/>
    </source>
</evidence>
<organism evidence="2 3">
    <name type="scientific">Nonomuraea purpurea</name>
    <dbReference type="NCBI Taxonomy" id="1849276"/>
    <lineage>
        <taxon>Bacteria</taxon>
        <taxon>Bacillati</taxon>
        <taxon>Actinomycetota</taxon>
        <taxon>Actinomycetes</taxon>
        <taxon>Streptosporangiales</taxon>
        <taxon>Streptosporangiaceae</taxon>
        <taxon>Nonomuraea</taxon>
    </lineage>
</organism>